<protein>
    <recommendedName>
        <fullName evidence="1">Flavoprotein domain-containing protein</fullName>
    </recommendedName>
</protein>
<dbReference type="GO" id="GO:0004633">
    <property type="term" value="F:phosphopantothenoylcysteine decarboxylase activity"/>
    <property type="evidence" value="ECO:0007669"/>
    <property type="project" value="TreeGrafter"/>
</dbReference>
<dbReference type="PANTHER" id="PTHR14359:SF6">
    <property type="entry name" value="PHOSPHOPANTOTHENOYLCYSTEINE DECARBOXYLASE"/>
    <property type="match status" value="1"/>
</dbReference>
<dbReference type="InterPro" id="IPR036551">
    <property type="entry name" value="Flavin_trans-like"/>
</dbReference>
<dbReference type="EMBL" id="PCWA01000065">
    <property type="protein sequence ID" value="PIQ89181.1"/>
    <property type="molecule type" value="Genomic_DNA"/>
</dbReference>
<proteinExistence type="predicted"/>
<comment type="caution">
    <text evidence="2">The sequence shown here is derived from an EMBL/GenBank/DDBJ whole genome shotgun (WGS) entry which is preliminary data.</text>
</comment>
<evidence type="ECO:0000313" key="3">
    <source>
        <dbReference type="Proteomes" id="UP000229641"/>
    </source>
</evidence>
<evidence type="ECO:0000313" key="2">
    <source>
        <dbReference type="EMBL" id="PIQ89181.1"/>
    </source>
</evidence>
<dbReference type="GO" id="GO:0015937">
    <property type="term" value="P:coenzyme A biosynthetic process"/>
    <property type="evidence" value="ECO:0007669"/>
    <property type="project" value="TreeGrafter"/>
</dbReference>
<dbReference type="AlphaFoldDB" id="A0A2H0LXR2"/>
<dbReference type="GO" id="GO:0071513">
    <property type="term" value="C:phosphopantothenoylcysteine decarboxylase complex"/>
    <property type="evidence" value="ECO:0007669"/>
    <property type="project" value="TreeGrafter"/>
</dbReference>
<sequence length="180" mass="19602">MKQKRIILGVSGSIAAYKSADIIRKLLDERIYVSVIMTKEAEKFITPLTLESLSGERVYTDMFGGRDYQEIEHISLADMADLILIAPATANIIAKIAAGICDDLLTATVCAAKARVLFAPAMNENMYNNKIVRDNIAKLKNSGFKFIPCRRGKLACGKVGEGCLAQSTEIIKAVKSLLSS</sequence>
<dbReference type="Pfam" id="PF02441">
    <property type="entry name" value="Flavoprotein"/>
    <property type="match status" value="1"/>
</dbReference>
<evidence type="ECO:0000259" key="1">
    <source>
        <dbReference type="Pfam" id="PF02441"/>
    </source>
</evidence>
<dbReference type="GO" id="GO:0010181">
    <property type="term" value="F:FMN binding"/>
    <property type="evidence" value="ECO:0007669"/>
    <property type="project" value="TreeGrafter"/>
</dbReference>
<name>A0A2H0LXR2_9BACT</name>
<dbReference type="Proteomes" id="UP000229641">
    <property type="component" value="Unassembled WGS sequence"/>
</dbReference>
<gene>
    <name evidence="2" type="ORF">COV72_04365</name>
</gene>
<reference evidence="2 3" key="1">
    <citation type="submission" date="2017-09" db="EMBL/GenBank/DDBJ databases">
        <title>Depth-based differentiation of microbial function through sediment-hosted aquifers and enrichment of novel symbionts in the deep terrestrial subsurface.</title>
        <authorList>
            <person name="Probst A.J."/>
            <person name="Ladd B."/>
            <person name="Jarett J.K."/>
            <person name="Geller-Mcgrath D.E."/>
            <person name="Sieber C.M."/>
            <person name="Emerson J.B."/>
            <person name="Anantharaman K."/>
            <person name="Thomas B.C."/>
            <person name="Malmstrom R."/>
            <person name="Stieglmeier M."/>
            <person name="Klingl A."/>
            <person name="Woyke T."/>
            <person name="Ryan C.M."/>
            <person name="Banfield J.F."/>
        </authorList>
    </citation>
    <scope>NUCLEOTIDE SEQUENCE [LARGE SCALE GENOMIC DNA]</scope>
    <source>
        <strain evidence="2">CG11_big_fil_rev_8_21_14_0_20_42_13</strain>
    </source>
</reference>
<dbReference type="Gene3D" id="3.40.50.1950">
    <property type="entry name" value="Flavin prenyltransferase-like"/>
    <property type="match status" value="1"/>
</dbReference>
<dbReference type="SUPFAM" id="SSF52507">
    <property type="entry name" value="Homo-oligomeric flavin-containing Cys decarboxylases, HFCD"/>
    <property type="match status" value="1"/>
</dbReference>
<dbReference type="PANTHER" id="PTHR14359">
    <property type="entry name" value="HOMO-OLIGOMERIC FLAVIN CONTAINING CYS DECARBOXYLASE FAMILY"/>
    <property type="match status" value="1"/>
</dbReference>
<dbReference type="InterPro" id="IPR003382">
    <property type="entry name" value="Flavoprotein"/>
</dbReference>
<organism evidence="2 3">
    <name type="scientific">Candidatus Ghiorseimicrobium undicola</name>
    <dbReference type="NCBI Taxonomy" id="1974746"/>
    <lineage>
        <taxon>Bacteria</taxon>
        <taxon>Pseudomonadati</taxon>
        <taxon>Candidatus Omnitrophota</taxon>
        <taxon>Candidatus Ghiorseimicrobium</taxon>
    </lineage>
</organism>
<accession>A0A2H0LXR2</accession>
<feature type="domain" description="Flavoprotein" evidence="1">
    <location>
        <begin position="4"/>
        <end position="172"/>
    </location>
</feature>